<organism evidence="2 3">
    <name type="scientific">Pisolithus tinctorius Marx 270</name>
    <dbReference type="NCBI Taxonomy" id="870435"/>
    <lineage>
        <taxon>Eukaryota</taxon>
        <taxon>Fungi</taxon>
        <taxon>Dikarya</taxon>
        <taxon>Basidiomycota</taxon>
        <taxon>Agaricomycotina</taxon>
        <taxon>Agaricomycetes</taxon>
        <taxon>Agaricomycetidae</taxon>
        <taxon>Boletales</taxon>
        <taxon>Sclerodermatineae</taxon>
        <taxon>Pisolithaceae</taxon>
        <taxon>Pisolithus</taxon>
    </lineage>
</organism>
<keyword evidence="3" id="KW-1185">Reference proteome</keyword>
<feature type="compositionally biased region" description="Pro residues" evidence="1">
    <location>
        <begin position="125"/>
        <end position="135"/>
    </location>
</feature>
<evidence type="ECO:0000313" key="3">
    <source>
        <dbReference type="Proteomes" id="UP000054217"/>
    </source>
</evidence>
<feature type="region of interest" description="Disordered" evidence="1">
    <location>
        <begin position="117"/>
        <end position="148"/>
    </location>
</feature>
<accession>A0A0C3PC25</accession>
<feature type="region of interest" description="Disordered" evidence="1">
    <location>
        <begin position="396"/>
        <end position="440"/>
    </location>
</feature>
<protein>
    <submittedName>
        <fullName evidence="2">Uncharacterized protein</fullName>
    </submittedName>
</protein>
<dbReference type="InParanoid" id="A0A0C3PC25"/>
<reference evidence="3" key="2">
    <citation type="submission" date="2015-01" db="EMBL/GenBank/DDBJ databases">
        <title>Evolutionary Origins and Diversification of the Mycorrhizal Mutualists.</title>
        <authorList>
            <consortium name="DOE Joint Genome Institute"/>
            <consortium name="Mycorrhizal Genomics Consortium"/>
            <person name="Kohler A."/>
            <person name="Kuo A."/>
            <person name="Nagy L.G."/>
            <person name="Floudas D."/>
            <person name="Copeland A."/>
            <person name="Barry K.W."/>
            <person name="Cichocki N."/>
            <person name="Veneault-Fourrey C."/>
            <person name="LaButti K."/>
            <person name="Lindquist E.A."/>
            <person name="Lipzen A."/>
            <person name="Lundell T."/>
            <person name="Morin E."/>
            <person name="Murat C."/>
            <person name="Riley R."/>
            <person name="Ohm R."/>
            <person name="Sun H."/>
            <person name="Tunlid A."/>
            <person name="Henrissat B."/>
            <person name="Grigoriev I.V."/>
            <person name="Hibbett D.S."/>
            <person name="Martin F."/>
        </authorList>
    </citation>
    <scope>NUCLEOTIDE SEQUENCE [LARGE SCALE GENOMIC DNA]</scope>
    <source>
        <strain evidence="3">Marx 270</strain>
    </source>
</reference>
<dbReference type="OrthoDB" id="2706715at2759"/>
<evidence type="ECO:0000256" key="1">
    <source>
        <dbReference type="SAM" id="MobiDB-lite"/>
    </source>
</evidence>
<feature type="compositionally biased region" description="Polar residues" evidence="1">
    <location>
        <begin position="270"/>
        <end position="282"/>
    </location>
</feature>
<feature type="region of interest" description="Disordered" evidence="1">
    <location>
        <begin position="191"/>
        <end position="218"/>
    </location>
</feature>
<proteinExistence type="predicted"/>
<dbReference type="AlphaFoldDB" id="A0A0C3PC25"/>
<sequence>MARTPWLFECAKTVRLLLLRAKVPTSGDNRSVSIDFPPFSPPSYLSYPTCSFYFSFPIFLLLALALMPSNPNDSSPSIGIPVDDLTHAASVLQLLLGSSQGDTESRNTLLERLGSLMGPSLAPTAPEPQAAPSPVLPVNAPPADVVQDKPAPATTTALVDHTLADPSPATIIIQELDTSPTLDLPTFDTLPDAPLSTSTSTSTVAPSRMPSPSLPGHLDPPSPLMPTILPDRLVSVPDAAAPADPTMPTRQTLNVSESGLDHLPADSPLTGHTSLDRPSTISGGPVSNGGSTIPIGTSSSLNILRRMVVSPSIRLSPVTVVVSLEPSALEPWGSNVHVVINFVIPAPYTCMSSTLFFNDLAQSRAWVQALCTGSTPPALTPPHYPAKPVVEITQRPARASKRAHVKSPSPSPTSPPSTSGASSSNLVPTPSTSSSPPSLPSLSNAEMLVILCEALRTATEVLDQASKGHVTSEKALGKRKLRN</sequence>
<evidence type="ECO:0000313" key="2">
    <source>
        <dbReference type="EMBL" id="KIO05551.1"/>
    </source>
</evidence>
<gene>
    <name evidence="2" type="ORF">M404DRAFT_25266</name>
</gene>
<dbReference type="STRING" id="870435.A0A0C3PC25"/>
<dbReference type="Proteomes" id="UP000054217">
    <property type="component" value="Unassembled WGS sequence"/>
</dbReference>
<feature type="compositionally biased region" description="Low complexity" evidence="1">
    <location>
        <begin position="416"/>
        <end position="440"/>
    </location>
</feature>
<name>A0A0C3PC25_PISTI</name>
<dbReference type="EMBL" id="KN831966">
    <property type="protein sequence ID" value="KIO05551.1"/>
    <property type="molecule type" value="Genomic_DNA"/>
</dbReference>
<dbReference type="HOGENOM" id="CLU_059973_0_0_1"/>
<feature type="region of interest" description="Disordered" evidence="1">
    <location>
        <begin position="262"/>
        <end position="295"/>
    </location>
</feature>
<reference evidence="2 3" key="1">
    <citation type="submission" date="2014-04" db="EMBL/GenBank/DDBJ databases">
        <authorList>
            <consortium name="DOE Joint Genome Institute"/>
            <person name="Kuo A."/>
            <person name="Kohler A."/>
            <person name="Costa M.D."/>
            <person name="Nagy L.G."/>
            <person name="Floudas D."/>
            <person name="Copeland A."/>
            <person name="Barry K.W."/>
            <person name="Cichocki N."/>
            <person name="Veneault-Fourrey C."/>
            <person name="LaButti K."/>
            <person name="Lindquist E.A."/>
            <person name="Lipzen A."/>
            <person name="Lundell T."/>
            <person name="Morin E."/>
            <person name="Murat C."/>
            <person name="Sun H."/>
            <person name="Tunlid A."/>
            <person name="Henrissat B."/>
            <person name="Grigoriev I.V."/>
            <person name="Hibbett D.S."/>
            <person name="Martin F."/>
            <person name="Nordberg H.P."/>
            <person name="Cantor M.N."/>
            <person name="Hua S.X."/>
        </authorList>
    </citation>
    <scope>NUCLEOTIDE SEQUENCE [LARGE SCALE GENOMIC DNA]</scope>
    <source>
        <strain evidence="2 3">Marx 270</strain>
    </source>
</reference>